<keyword evidence="2" id="KW-1133">Transmembrane helix</keyword>
<proteinExistence type="predicted"/>
<protein>
    <submittedName>
        <fullName evidence="3">Uncharacterized protein</fullName>
    </submittedName>
</protein>
<keyword evidence="4" id="KW-1185">Reference proteome</keyword>
<gene>
    <name evidence="3" type="ORF">K2173_004228</name>
</gene>
<feature type="region of interest" description="Disordered" evidence="1">
    <location>
        <begin position="154"/>
        <end position="175"/>
    </location>
</feature>
<sequence length="237" mass="26412">MGYERRYTGDRSKWSFSLKFGFMNWHKLYLGSTIPRETYLGALVADGLAQVAAMAVLAVAVVEVIVGARAREKNLRAVHLLSLNQDLQVLALALGLLQSHDLCQGSYIYMGARLGQEIKNCSIETIFDVPNLREPWSLGVMACVDGAVYRQKQSSKSPQRLSVSSSPRRSRSRSESREQEFVKVYLNAIATFCLTGLIWIGTSIIDAYLLLGHTEATWNKAMVQPRQPVLFNVQLVG</sequence>
<dbReference type="Proteomes" id="UP001159364">
    <property type="component" value="Linkage Group LG08"/>
</dbReference>
<keyword evidence="2" id="KW-0472">Membrane</keyword>
<feature type="transmembrane region" description="Helical" evidence="2">
    <location>
        <begin position="47"/>
        <end position="66"/>
    </location>
</feature>
<evidence type="ECO:0000313" key="3">
    <source>
        <dbReference type="EMBL" id="KAJ8898615.1"/>
    </source>
</evidence>
<name>A0AAV8U7W7_9ROSI</name>
<dbReference type="AlphaFoldDB" id="A0AAV8U7W7"/>
<evidence type="ECO:0000256" key="1">
    <source>
        <dbReference type="SAM" id="MobiDB-lite"/>
    </source>
</evidence>
<comment type="caution">
    <text evidence="3">The sequence shown here is derived from an EMBL/GenBank/DDBJ whole genome shotgun (WGS) entry which is preliminary data.</text>
</comment>
<accession>A0AAV8U7W7</accession>
<organism evidence="3 4">
    <name type="scientific">Erythroxylum novogranatense</name>
    <dbReference type="NCBI Taxonomy" id="1862640"/>
    <lineage>
        <taxon>Eukaryota</taxon>
        <taxon>Viridiplantae</taxon>
        <taxon>Streptophyta</taxon>
        <taxon>Embryophyta</taxon>
        <taxon>Tracheophyta</taxon>
        <taxon>Spermatophyta</taxon>
        <taxon>Magnoliopsida</taxon>
        <taxon>eudicotyledons</taxon>
        <taxon>Gunneridae</taxon>
        <taxon>Pentapetalae</taxon>
        <taxon>rosids</taxon>
        <taxon>fabids</taxon>
        <taxon>Malpighiales</taxon>
        <taxon>Erythroxylaceae</taxon>
        <taxon>Erythroxylum</taxon>
    </lineage>
</organism>
<keyword evidence="2" id="KW-0812">Transmembrane</keyword>
<evidence type="ECO:0000313" key="4">
    <source>
        <dbReference type="Proteomes" id="UP001159364"/>
    </source>
</evidence>
<dbReference type="EMBL" id="JAIWQS010000008">
    <property type="protein sequence ID" value="KAJ8898615.1"/>
    <property type="molecule type" value="Genomic_DNA"/>
</dbReference>
<reference evidence="3 4" key="1">
    <citation type="submission" date="2021-09" db="EMBL/GenBank/DDBJ databases">
        <title>Genomic insights and catalytic innovation underlie evolution of tropane alkaloids biosynthesis.</title>
        <authorList>
            <person name="Wang Y.-J."/>
            <person name="Tian T."/>
            <person name="Huang J.-P."/>
            <person name="Huang S.-X."/>
        </authorList>
    </citation>
    <scope>NUCLEOTIDE SEQUENCE [LARGE SCALE GENOMIC DNA]</scope>
    <source>
        <strain evidence="3">KIB-2018</strain>
        <tissue evidence="3">Leaf</tissue>
    </source>
</reference>
<feature type="compositionally biased region" description="Low complexity" evidence="1">
    <location>
        <begin position="154"/>
        <end position="167"/>
    </location>
</feature>
<evidence type="ECO:0000256" key="2">
    <source>
        <dbReference type="SAM" id="Phobius"/>
    </source>
</evidence>
<feature type="transmembrane region" description="Helical" evidence="2">
    <location>
        <begin position="184"/>
        <end position="211"/>
    </location>
</feature>